<gene>
    <name evidence="2" type="ORF">Premu_1730</name>
</gene>
<evidence type="ECO:0000259" key="1">
    <source>
        <dbReference type="Pfam" id="PF12392"/>
    </source>
</evidence>
<dbReference type="AlphaFoldDB" id="F8N5H0"/>
<dbReference type="Pfam" id="PF01136">
    <property type="entry name" value="Peptidase_U32"/>
    <property type="match status" value="1"/>
</dbReference>
<dbReference type="eggNOG" id="COG0826">
    <property type="taxonomic scope" value="Bacteria"/>
</dbReference>
<dbReference type="STRING" id="688246.Premu_1730"/>
<dbReference type="Proteomes" id="UP000002772">
    <property type="component" value="Unassembled WGS sequence"/>
</dbReference>
<evidence type="ECO:0000313" key="3">
    <source>
        <dbReference type="Proteomes" id="UP000002772"/>
    </source>
</evidence>
<dbReference type="PANTHER" id="PTHR30217:SF10">
    <property type="entry name" value="23S RRNA 5-HYDROXYCYTIDINE C2501 SYNTHASE"/>
    <property type="match status" value="1"/>
</dbReference>
<keyword evidence="3" id="KW-1185">Reference proteome</keyword>
<reference evidence="3" key="1">
    <citation type="journal article" date="2011" name="Stand. Genomic Sci.">
        <title>Non-contiguous finished genome sequence of the opportunistic oral pathogen Prevotella multisaccharivorax type strain (PPPA20).</title>
        <authorList>
            <person name="Pati A."/>
            <person name="Gronow S."/>
            <person name="Lu M."/>
            <person name="Lapidus A."/>
            <person name="Nolan M."/>
            <person name="Lucas S."/>
            <person name="Hammon N."/>
            <person name="Deshpande S."/>
            <person name="Cheng J.F."/>
            <person name="Tapia R."/>
            <person name="Han C."/>
            <person name="Goodwin L."/>
            <person name="Pitluck S."/>
            <person name="Liolios K."/>
            <person name="Pagani I."/>
            <person name="Mavromatis K."/>
            <person name="Mikhailova N."/>
            <person name="Huntemann M."/>
            <person name="Chen A."/>
            <person name="Palaniappan K."/>
            <person name="Land M."/>
            <person name="Hauser L."/>
            <person name="Detter J.C."/>
            <person name="Brambilla E.M."/>
            <person name="Rohde M."/>
            <person name="Goker M."/>
            <person name="Woyke T."/>
            <person name="Bristow J."/>
            <person name="Eisen J.A."/>
            <person name="Markowitz V."/>
            <person name="Hugenholtz P."/>
            <person name="Kyrpides N.C."/>
            <person name="Klenk H.P."/>
            <person name="Ivanova N."/>
        </authorList>
    </citation>
    <scope>NUCLEOTIDE SEQUENCE [LARGE SCALE GENOMIC DNA]</scope>
    <source>
        <strain evidence="3">DSM 17128</strain>
    </source>
</reference>
<dbReference type="Pfam" id="PF12392">
    <property type="entry name" value="DUF3656"/>
    <property type="match status" value="1"/>
</dbReference>
<evidence type="ECO:0000313" key="2">
    <source>
        <dbReference type="EMBL" id="EGN57135.1"/>
    </source>
</evidence>
<dbReference type="OrthoDB" id="9807498at2"/>
<dbReference type="HOGENOM" id="CLU_011540_5_0_10"/>
<feature type="domain" description="Peptidase U32 collagenase" evidence="1">
    <location>
        <begin position="396"/>
        <end position="510"/>
    </location>
</feature>
<organism evidence="2 3">
    <name type="scientific">Hallella multisaccharivorax DSM 17128</name>
    <dbReference type="NCBI Taxonomy" id="688246"/>
    <lineage>
        <taxon>Bacteria</taxon>
        <taxon>Pseudomonadati</taxon>
        <taxon>Bacteroidota</taxon>
        <taxon>Bacteroidia</taxon>
        <taxon>Bacteroidales</taxon>
        <taxon>Prevotellaceae</taxon>
        <taxon>Hallella</taxon>
    </lineage>
</organism>
<dbReference type="InterPro" id="IPR001539">
    <property type="entry name" value="Peptidase_U32"/>
</dbReference>
<sequence length="636" mass="70628">MRTLELLAPAKNLVCGMAAISHGADAVYIGADRFGARASAGNSVDDIARLCDYAHLFGAKVYVTVNTIIYESELQSTQELITQLATVGVDALLVQDMATLAMRRVALEQVGHVPALHASTQMDNRTAEKVEWLRSLGFERVVLARELSAEEIRVIHTAVPDVELEVFVHGALCVSYSGQCYASQHLFGRSANRGECAQVCRMKYNLVDAGGNVVVKDRYLLSMKDLNQLDHLEALVDAGASSFKIEGRLKEADYVKNVVAAYSQHLDNIVRKHPAEYCRASWGKVNYRFQPDLNKTFNRGYTDYFFKGRGNGLPTMVTPKALGEFVGTVKDLQGDSFRVTGTAIFSNGDGLCFIKDRSGSSDREGELLEGFRVNRAEGNRLFPFRMPQGLRKGMSLYRNNDVAFEKTLSGDTAVRSIPVRMFFDATPDGFSLRMSFATPTGSEHSWSAKVVFAHRAANRPQEENIRKQLSKLGGTVFEAEDLQIGEEVSRLFIPSSLLAQLRRDAVAAYPEALGKSIESHQQALPQADAIASPAHFWSEEYRKHPYLFNIANHAAREFYAARGLENLAPALETSEPEGSVVMQCRYCIRYELGFCARRGGKKPSWREPLSLRLGDGRGFRLDFHCDECQMNLIAET</sequence>
<accession>F8N5H0</accession>
<protein>
    <submittedName>
        <fullName evidence="2">Peptidase U32</fullName>
    </submittedName>
</protein>
<dbReference type="InterPro" id="IPR051454">
    <property type="entry name" value="RNA/ubiquinone_mod_enzymes"/>
</dbReference>
<name>F8N5H0_9BACT</name>
<proteinExistence type="predicted"/>
<dbReference type="InterPro" id="IPR020988">
    <property type="entry name" value="Pept_U32_collagenase"/>
</dbReference>
<dbReference type="EMBL" id="GL945017">
    <property type="protein sequence ID" value="EGN57135.1"/>
    <property type="molecule type" value="Genomic_DNA"/>
</dbReference>
<dbReference type="RefSeq" id="WP_007574504.1">
    <property type="nucleotide sequence ID" value="NZ_BPTS01000002.1"/>
</dbReference>
<dbReference type="PANTHER" id="PTHR30217">
    <property type="entry name" value="PEPTIDASE U32 FAMILY"/>
    <property type="match status" value="1"/>
</dbReference>